<dbReference type="InterPro" id="IPR005745">
    <property type="entry name" value="Ribosomal_uL14_bac-type"/>
</dbReference>
<evidence type="ECO:0000256" key="5">
    <source>
        <dbReference type="RuleBase" id="RU003949"/>
    </source>
</evidence>
<keyword evidence="2" id="KW-0694">RNA-binding</keyword>
<organism evidence="6 7">
    <name type="scientific">Sphagnum troendelagicum</name>
    <dbReference type="NCBI Taxonomy" id="128251"/>
    <lineage>
        <taxon>Eukaryota</taxon>
        <taxon>Viridiplantae</taxon>
        <taxon>Streptophyta</taxon>
        <taxon>Embryophyta</taxon>
        <taxon>Bryophyta</taxon>
        <taxon>Sphagnophytina</taxon>
        <taxon>Sphagnopsida</taxon>
        <taxon>Sphagnales</taxon>
        <taxon>Sphagnaceae</taxon>
        <taxon>Sphagnum</taxon>
    </lineage>
</organism>
<dbReference type="Proteomes" id="UP001497512">
    <property type="component" value="Chromosome 3"/>
</dbReference>
<gene>
    <name evidence="6" type="ORF">CSSPTR1EN2_LOCUS14698</name>
</gene>
<dbReference type="PANTHER" id="PTHR11761:SF3">
    <property type="entry name" value="LARGE RIBOSOMAL SUBUNIT PROTEIN UL14M"/>
    <property type="match status" value="1"/>
</dbReference>
<evidence type="ECO:0000256" key="1">
    <source>
        <dbReference type="ARBA" id="ARBA00010745"/>
    </source>
</evidence>
<accession>A0ABP0UER1</accession>
<dbReference type="SMART" id="SM01374">
    <property type="entry name" value="Ribosomal_L14"/>
    <property type="match status" value="1"/>
</dbReference>
<evidence type="ECO:0000313" key="6">
    <source>
        <dbReference type="EMBL" id="CAK9219629.1"/>
    </source>
</evidence>
<name>A0ABP0UER1_9BRYO</name>
<dbReference type="PANTHER" id="PTHR11761">
    <property type="entry name" value="50S/60S RIBOSOMAL PROTEIN L14/L23"/>
    <property type="match status" value="1"/>
</dbReference>
<proteinExistence type="inferred from homology"/>
<keyword evidence="7" id="KW-1185">Reference proteome</keyword>
<protein>
    <recommendedName>
        <fullName evidence="8">Ribosomal protein L14</fullName>
    </recommendedName>
</protein>
<evidence type="ECO:0000256" key="3">
    <source>
        <dbReference type="ARBA" id="ARBA00022980"/>
    </source>
</evidence>
<dbReference type="InterPro" id="IPR036853">
    <property type="entry name" value="Ribosomal_uL14_sf"/>
</dbReference>
<reference evidence="6" key="1">
    <citation type="submission" date="2024-02" db="EMBL/GenBank/DDBJ databases">
        <authorList>
            <consortium name="ELIXIR-Norway"/>
            <consortium name="Elixir Norway"/>
        </authorList>
    </citation>
    <scope>NUCLEOTIDE SEQUENCE</scope>
</reference>
<dbReference type="CDD" id="cd00337">
    <property type="entry name" value="Ribosomal_uL14"/>
    <property type="match status" value="1"/>
</dbReference>
<dbReference type="InterPro" id="IPR000218">
    <property type="entry name" value="Ribosomal_uL14"/>
</dbReference>
<keyword evidence="4 5" id="KW-0687">Ribonucleoprotein</keyword>
<keyword evidence="3 5" id="KW-0689">Ribosomal protein</keyword>
<dbReference type="Pfam" id="PF00238">
    <property type="entry name" value="Ribosomal_L14"/>
    <property type="match status" value="1"/>
</dbReference>
<comment type="similarity">
    <text evidence="1 5">Belongs to the universal ribosomal protein uL14 family.</text>
</comment>
<evidence type="ECO:0000256" key="4">
    <source>
        <dbReference type="ARBA" id="ARBA00023274"/>
    </source>
</evidence>
<evidence type="ECO:0000313" key="7">
    <source>
        <dbReference type="Proteomes" id="UP001497512"/>
    </source>
</evidence>
<dbReference type="EMBL" id="OZ019895">
    <property type="protein sequence ID" value="CAK9219629.1"/>
    <property type="molecule type" value="Genomic_DNA"/>
</dbReference>
<dbReference type="Gene3D" id="2.40.150.20">
    <property type="entry name" value="Ribosomal protein L14"/>
    <property type="match status" value="1"/>
</dbReference>
<evidence type="ECO:0000256" key="2">
    <source>
        <dbReference type="ARBA" id="ARBA00022884"/>
    </source>
</evidence>
<evidence type="ECO:0008006" key="8">
    <source>
        <dbReference type="Google" id="ProtNLM"/>
    </source>
</evidence>
<dbReference type="HAMAP" id="MF_01367">
    <property type="entry name" value="Ribosomal_uL14"/>
    <property type="match status" value="1"/>
</dbReference>
<dbReference type="NCBIfam" id="TIGR01067">
    <property type="entry name" value="rplN_bact"/>
    <property type="match status" value="1"/>
</dbReference>
<sequence length="238" mass="25646">MLRSVVRRGLHSALSESILSARILKENAAPAVIAEFQGVRSYLGWNNLRGFVGQLPTKKNGGEEELLLASRLSGSGGSSALNSGGWNTCGGVCGFGESAALQAQFQCLNECLLQQRRTFVQMRTSLEVADNSGARRVSCIKVLGGAKTGKLGDLIIASVKDALPRGKVKKGEVVNCVIVRAAMQRQRSDGSEIRFDKNAVVIVNKQGEPIGTRIFGPVPHELRMRKFMKILTLADHVT</sequence>
<dbReference type="SUPFAM" id="SSF50193">
    <property type="entry name" value="Ribosomal protein L14"/>
    <property type="match status" value="1"/>
</dbReference>